<evidence type="ECO:0000259" key="15">
    <source>
        <dbReference type="Pfam" id="PF00768"/>
    </source>
</evidence>
<dbReference type="PANTHER" id="PTHR21581">
    <property type="entry name" value="D-ALANYL-D-ALANINE CARBOXYPEPTIDASE"/>
    <property type="match status" value="1"/>
</dbReference>
<keyword evidence="8" id="KW-0133">Cell shape</keyword>
<dbReference type="InterPro" id="IPR012338">
    <property type="entry name" value="Beta-lactam/transpept-like"/>
</dbReference>
<keyword evidence="7" id="KW-0378">Hydrolase</keyword>
<dbReference type="Pfam" id="PF00768">
    <property type="entry name" value="Peptidase_S11"/>
    <property type="match status" value="1"/>
</dbReference>
<gene>
    <name evidence="17" type="ORF">HP397_03515</name>
</gene>
<evidence type="ECO:0000259" key="16">
    <source>
        <dbReference type="Pfam" id="PF07943"/>
    </source>
</evidence>
<proteinExistence type="inferred from homology"/>
<comment type="pathway">
    <text evidence="1">Cell wall biogenesis; peptidoglycan biosynthesis.</text>
</comment>
<keyword evidence="10" id="KW-0961">Cell wall biogenesis/degradation</keyword>
<comment type="similarity">
    <text evidence="2 14">Belongs to the peptidase S11 family.</text>
</comment>
<dbReference type="GO" id="GO:0009252">
    <property type="term" value="P:peptidoglycan biosynthetic process"/>
    <property type="evidence" value="ECO:0007669"/>
    <property type="project" value="UniProtKB-KW"/>
</dbReference>
<evidence type="ECO:0000256" key="4">
    <source>
        <dbReference type="ARBA" id="ARBA00022645"/>
    </source>
</evidence>
<dbReference type="RefSeq" id="WP_180135931.1">
    <property type="nucleotide sequence ID" value="NZ_JABMKT010000014.1"/>
</dbReference>
<keyword evidence="4 17" id="KW-0121">Carboxypeptidase</keyword>
<dbReference type="GO" id="GO:0071555">
    <property type="term" value="P:cell wall organization"/>
    <property type="evidence" value="ECO:0007669"/>
    <property type="project" value="UniProtKB-KW"/>
</dbReference>
<keyword evidence="18" id="KW-1185">Reference proteome</keyword>
<evidence type="ECO:0000256" key="12">
    <source>
        <dbReference type="PIRSR" id="PIRSR618044-1"/>
    </source>
</evidence>
<dbReference type="AlphaFoldDB" id="A0A7Z0T743"/>
<protein>
    <recommendedName>
        <fullName evidence="3">serine-type D-Ala-D-Ala carboxypeptidase</fullName>
        <ecNumber evidence="3">3.4.16.4</ecNumber>
    </recommendedName>
</protein>
<keyword evidence="6" id="KW-0732">Signal</keyword>
<evidence type="ECO:0000256" key="6">
    <source>
        <dbReference type="ARBA" id="ARBA00022729"/>
    </source>
</evidence>
<evidence type="ECO:0000256" key="13">
    <source>
        <dbReference type="PIRSR" id="PIRSR618044-2"/>
    </source>
</evidence>
<feature type="binding site" evidence="13">
    <location>
        <position position="225"/>
    </location>
    <ligand>
        <name>substrate</name>
    </ligand>
</feature>
<keyword evidence="9" id="KW-0573">Peptidoglycan synthesis</keyword>
<sequence length="375" mass="42655">MKKILIIICFLSLNLFGLELKEKERLPIIYTSFLDGTEIMNVNSEIEFPIASLTKVMNVLVAKDQISRGNFSLNDRVLFDRYTSFVSGGAISVWPGDNSYTLEDLMKIQIIFSSNNAAYATAKHVGKGDINKFIDLMNEKAQEIGMKNTKFSSPAGLPPRLNKGFGMDISTAKDLYTLTKYVIENTDILDYSNRSSISFTKSRDPQRIYHSRISMLGKYGILGLKTGFHEESGFNIILVSKMGDSTIISISLNSETEKQREKLQKEILSKLMEKLEKIVDKENAYYLFDVKGYKNKTIEGYIKEDVNIVNLGQDISYNIKLNEISGNINKDDEIGLLEVIVNDKLITTRPIYAKEDNNKLNWFGKFIRFISFGFY</sequence>
<dbReference type="GO" id="GO:0009002">
    <property type="term" value="F:serine-type D-Ala-D-Ala carboxypeptidase activity"/>
    <property type="evidence" value="ECO:0007669"/>
    <property type="project" value="UniProtKB-EC"/>
</dbReference>
<keyword evidence="5" id="KW-0645">Protease</keyword>
<accession>A0A7Z0T743</accession>
<dbReference type="PRINTS" id="PR00725">
    <property type="entry name" value="DADACBPTASE1"/>
</dbReference>
<feature type="domain" description="Peptidase S11 D-alanyl-D-alanine carboxypeptidase A N-terminal" evidence="15">
    <location>
        <begin position="40"/>
        <end position="255"/>
    </location>
</feature>
<feature type="active site" evidence="12">
    <location>
        <position position="113"/>
    </location>
</feature>
<evidence type="ECO:0000256" key="2">
    <source>
        <dbReference type="ARBA" id="ARBA00007164"/>
    </source>
</evidence>
<evidence type="ECO:0000256" key="14">
    <source>
        <dbReference type="RuleBase" id="RU004016"/>
    </source>
</evidence>
<dbReference type="Proteomes" id="UP000526184">
    <property type="component" value="Unassembled WGS sequence"/>
</dbReference>
<comment type="caution">
    <text evidence="17">The sequence shown here is derived from an EMBL/GenBank/DDBJ whole genome shotgun (WGS) entry which is preliminary data.</text>
</comment>
<evidence type="ECO:0000256" key="1">
    <source>
        <dbReference type="ARBA" id="ARBA00004752"/>
    </source>
</evidence>
<dbReference type="SUPFAM" id="SSF56601">
    <property type="entry name" value="beta-lactamase/transpeptidase-like"/>
    <property type="match status" value="1"/>
</dbReference>
<reference evidence="17 18" key="1">
    <citation type="submission" date="2020-05" db="EMBL/GenBank/DDBJ databases">
        <title>Streptobacillus felis strain LHL191014123.</title>
        <authorList>
            <person name="Fawzy A."/>
            <person name="Rau J."/>
            <person name="Risse K."/>
            <person name="Schauerte N."/>
            <person name="Geiger C."/>
            <person name="Blom J."/>
            <person name="Imirzalioglu C."/>
            <person name="Falgenhauer J."/>
            <person name="Bach A."/>
            <person name="Herden C."/>
            <person name="Eisenberg T."/>
        </authorList>
    </citation>
    <scope>NUCLEOTIDE SEQUENCE [LARGE SCALE GENOMIC DNA]</scope>
    <source>
        <strain evidence="17 18">LHL191014123</strain>
    </source>
</reference>
<dbReference type="InterPro" id="IPR012907">
    <property type="entry name" value="Peptidase_S11_C"/>
</dbReference>
<feature type="domain" description="Peptidase S11 D-Ala-D-Ala carboxypeptidase A C-terminal" evidence="16">
    <location>
        <begin position="276"/>
        <end position="357"/>
    </location>
</feature>
<organism evidence="17 18">
    <name type="scientific">Streptobacillus felis</name>
    <dbReference type="NCBI Taxonomy" id="1384509"/>
    <lineage>
        <taxon>Bacteria</taxon>
        <taxon>Fusobacteriati</taxon>
        <taxon>Fusobacteriota</taxon>
        <taxon>Fusobacteriia</taxon>
        <taxon>Fusobacteriales</taxon>
        <taxon>Leptotrichiaceae</taxon>
        <taxon>Streptobacillus</taxon>
    </lineage>
</organism>
<comment type="catalytic activity">
    <reaction evidence="11">
        <text>Preferential cleavage: (Ac)2-L-Lys-D-Ala-|-D-Ala. Also transpeptidation of peptidyl-alanyl moieties that are N-acyl substituents of D-alanine.</text>
        <dbReference type="EC" id="3.4.16.4"/>
    </reaction>
</comment>
<dbReference type="GO" id="GO:0006508">
    <property type="term" value="P:proteolysis"/>
    <property type="evidence" value="ECO:0007669"/>
    <property type="project" value="UniProtKB-KW"/>
</dbReference>
<evidence type="ECO:0000256" key="10">
    <source>
        <dbReference type="ARBA" id="ARBA00023316"/>
    </source>
</evidence>
<evidence type="ECO:0000256" key="11">
    <source>
        <dbReference type="ARBA" id="ARBA00034000"/>
    </source>
</evidence>
<evidence type="ECO:0000256" key="9">
    <source>
        <dbReference type="ARBA" id="ARBA00022984"/>
    </source>
</evidence>
<evidence type="ECO:0000256" key="5">
    <source>
        <dbReference type="ARBA" id="ARBA00022670"/>
    </source>
</evidence>
<feature type="active site" description="Proton acceptor" evidence="12">
    <location>
        <position position="55"/>
    </location>
</feature>
<name>A0A7Z0T743_9FUSO</name>
<dbReference type="EMBL" id="JABMKT010000014">
    <property type="protein sequence ID" value="NYV27891.1"/>
    <property type="molecule type" value="Genomic_DNA"/>
</dbReference>
<dbReference type="InterPro" id="IPR018044">
    <property type="entry name" value="Peptidase_S11"/>
</dbReference>
<evidence type="ECO:0000313" key="17">
    <source>
        <dbReference type="EMBL" id="NYV27891.1"/>
    </source>
</evidence>
<feature type="active site" description="Acyl-ester intermediate" evidence="12">
    <location>
        <position position="52"/>
    </location>
</feature>
<dbReference type="PANTHER" id="PTHR21581:SF6">
    <property type="entry name" value="TRAFFICKING PROTEIN PARTICLE COMPLEX SUBUNIT 12"/>
    <property type="match status" value="1"/>
</dbReference>
<dbReference type="InterPro" id="IPR001967">
    <property type="entry name" value="Peptidase_S11_N"/>
</dbReference>
<evidence type="ECO:0000256" key="7">
    <source>
        <dbReference type="ARBA" id="ARBA00022801"/>
    </source>
</evidence>
<evidence type="ECO:0000313" key="18">
    <source>
        <dbReference type="Proteomes" id="UP000526184"/>
    </source>
</evidence>
<evidence type="ECO:0000256" key="3">
    <source>
        <dbReference type="ARBA" id="ARBA00012448"/>
    </source>
</evidence>
<dbReference type="Pfam" id="PF07943">
    <property type="entry name" value="PBP5_C"/>
    <property type="match status" value="1"/>
</dbReference>
<dbReference type="Gene3D" id="3.40.710.10">
    <property type="entry name" value="DD-peptidase/beta-lactamase superfamily"/>
    <property type="match status" value="1"/>
</dbReference>
<dbReference type="EC" id="3.4.16.4" evidence="3"/>
<dbReference type="GO" id="GO:0008360">
    <property type="term" value="P:regulation of cell shape"/>
    <property type="evidence" value="ECO:0007669"/>
    <property type="project" value="UniProtKB-KW"/>
</dbReference>
<evidence type="ECO:0000256" key="8">
    <source>
        <dbReference type="ARBA" id="ARBA00022960"/>
    </source>
</evidence>